<feature type="chain" id="PRO_5035795791" evidence="2">
    <location>
        <begin position="23"/>
        <end position="187"/>
    </location>
</feature>
<feature type="signal peptide" evidence="2">
    <location>
        <begin position="1"/>
        <end position="22"/>
    </location>
</feature>
<reference evidence="4" key="1">
    <citation type="journal article" date="2013" name="Nature">
        <title>Draft genome of the wheat A-genome progenitor Triticum urartu.</title>
        <authorList>
            <person name="Ling H.Q."/>
            <person name="Zhao S."/>
            <person name="Liu D."/>
            <person name="Wang J."/>
            <person name="Sun H."/>
            <person name="Zhang C."/>
            <person name="Fan H."/>
            <person name="Li D."/>
            <person name="Dong L."/>
            <person name="Tao Y."/>
            <person name="Gao C."/>
            <person name="Wu H."/>
            <person name="Li Y."/>
            <person name="Cui Y."/>
            <person name="Guo X."/>
            <person name="Zheng S."/>
            <person name="Wang B."/>
            <person name="Yu K."/>
            <person name="Liang Q."/>
            <person name="Yang W."/>
            <person name="Lou X."/>
            <person name="Chen J."/>
            <person name="Feng M."/>
            <person name="Jian J."/>
            <person name="Zhang X."/>
            <person name="Luo G."/>
            <person name="Jiang Y."/>
            <person name="Liu J."/>
            <person name="Wang Z."/>
            <person name="Sha Y."/>
            <person name="Zhang B."/>
            <person name="Wu H."/>
            <person name="Tang D."/>
            <person name="Shen Q."/>
            <person name="Xue P."/>
            <person name="Zou S."/>
            <person name="Wang X."/>
            <person name="Liu X."/>
            <person name="Wang F."/>
            <person name="Yang Y."/>
            <person name="An X."/>
            <person name="Dong Z."/>
            <person name="Zhang K."/>
            <person name="Zhang X."/>
            <person name="Luo M.C."/>
            <person name="Dvorak J."/>
            <person name="Tong Y."/>
            <person name="Wang J."/>
            <person name="Yang H."/>
            <person name="Li Z."/>
            <person name="Wang D."/>
            <person name="Zhang A."/>
            <person name="Wang J."/>
        </authorList>
    </citation>
    <scope>NUCLEOTIDE SEQUENCE</scope>
    <source>
        <strain evidence="4">cv. G1812</strain>
    </source>
</reference>
<name>A0A8R7P4G9_TRIUA</name>
<feature type="region of interest" description="Disordered" evidence="1">
    <location>
        <begin position="65"/>
        <end position="104"/>
    </location>
</feature>
<evidence type="ECO:0000313" key="3">
    <source>
        <dbReference type="EnsemblPlants" id="TuG1812G0100003335.01.T01.cds453056"/>
    </source>
</evidence>
<protein>
    <submittedName>
        <fullName evidence="3">Uncharacterized protein</fullName>
    </submittedName>
</protein>
<reference evidence="3" key="3">
    <citation type="submission" date="2022-06" db="UniProtKB">
        <authorList>
            <consortium name="EnsemblPlants"/>
        </authorList>
    </citation>
    <scope>IDENTIFICATION</scope>
</reference>
<sequence length="187" mass="20088">MKNTPIICVVAVSLGAISLLSGSTDASACAGDPSMSVADACHKTSAWQGQRELELCRQTLRGARDGQRLRRHRREGRPPVVRGHRERRQEAGAGPEDLRGRAGGVPELRGHVRLRARGRCRHGRRAEVMLARGLPALLGGRPRLGGSLHGEAAARGRRRAAAHGLGGQGEDLARFHPGRAFFSKIVV</sequence>
<dbReference type="EnsemblPlants" id="TuG1812G0100003335.01.T01">
    <property type="protein sequence ID" value="TuG1812G0100003335.01.T01.cds453056"/>
    <property type="gene ID" value="TuG1812G0100003335.01"/>
</dbReference>
<dbReference type="Proteomes" id="UP000015106">
    <property type="component" value="Chromosome 1"/>
</dbReference>
<evidence type="ECO:0000256" key="1">
    <source>
        <dbReference type="SAM" id="MobiDB-lite"/>
    </source>
</evidence>
<keyword evidence="2" id="KW-0732">Signal</keyword>
<keyword evidence="4" id="KW-1185">Reference proteome</keyword>
<proteinExistence type="predicted"/>
<organism evidence="3 4">
    <name type="scientific">Triticum urartu</name>
    <name type="common">Red wild einkorn</name>
    <name type="synonym">Crithodium urartu</name>
    <dbReference type="NCBI Taxonomy" id="4572"/>
    <lineage>
        <taxon>Eukaryota</taxon>
        <taxon>Viridiplantae</taxon>
        <taxon>Streptophyta</taxon>
        <taxon>Embryophyta</taxon>
        <taxon>Tracheophyta</taxon>
        <taxon>Spermatophyta</taxon>
        <taxon>Magnoliopsida</taxon>
        <taxon>Liliopsida</taxon>
        <taxon>Poales</taxon>
        <taxon>Poaceae</taxon>
        <taxon>BOP clade</taxon>
        <taxon>Pooideae</taxon>
        <taxon>Triticodae</taxon>
        <taxon>Triticeae</taxon>
        <taxon>Triticinae</taxon>
        <taxon>Triticum</taxon>
    </lineage>
</organism>
<evidence type="ECO:0000256" key="2">
    <source>
        <dbReference type="SAM" id="SignalP"/>
    </source>
</evidence>
<dbReference type="AlphaFoldDB" id="A0A8R7P4G9"/>
<evidence type="ECO:0000313" key="4">
    <source>
        <dbReference type="Proteomes" id="UP000015106"/>
    </source>
</evidence>
<accession>A0A8R7P4G9</accession>
<reference evidence="3" key="2">
    <citation type="submission" date="2018-03" db="EMBL/GenBank/DDBJ databases">
        <title>The Triticum urartu genome reveals the dynamic nature of wheat genome evolution.</title>
        <authorList>
            <person name="Ling H."/>
            <person name="Ma B."/>
            <person name="Shi X."/>
            <person name="Liu H."/>
            <person name="Dong L."/>
            <person name="Sun H."/>
            <person name="Cao Y."/>
            <person name="Gao Q."/>
            <person name="Zheng S."/>
            <person name="Li Y."/>
            <person name="Yu Y."/>
            <person name="Du H."/>
            <person name="Qi M."/>
            <person name="Li Y."/>
            <person name="Yu H."/>
            <person name="Cui Y."/>
            <person name="Wang N."/>
            <person name="Chen C."/>
            <person name="Wu H."/>
            <person name="Zhao Y."/>
            <person name="Zhang J."/>
            <person name="Li Y."/>
            <person name="Zhou W."/>
            <person name="Zhang B."/>
            <person name="Hu W."/>
            <person name="Eijk M."/>
            <person name="Tang J."/>
            <person name="Witsenboer H."/>
            <person name="Zhao S."/>
            <person name="Li Z."/>
            <person name="Zhang A."/>
            <person name="Wang D."/>
            <person name="Liang C."/>
        </authorList>
    </citation>
    <scope>NUCLEOTIDE SEQUENCE [LARGE SCALE GENOMIC DNA]</scope>
    <source>
        <strain evidence="3">cv. G1812</strain>
    </source>
</reference>
<dbReference type="Gramene" id="TuG1812G0100003335.01.T01">
    <property type="protein sequence ID" value="TuG1812G0100003335.01.T01.cds453056"/>
    <property type="gene ID" value="TuG1812G0100003335.01"/>
</dbReference>